<keyword evidence="2" id="KW-0677">Repeat</keyword>
<dbReference type="PANTHER" id="PTHR19872:SF7">
    <property type="entry name" value="F-BOX AND WD REPEAT DOMAIN CONTAINING PROTEIN 10B-RELATED"/>
    <property type="match status" value="1"/>
</dbReference>
<evidence type="ECO:0000256" key="2">
    <source>
        <dbReference type="ARBA" id="ARBA00022737"/>
    </source>
</evidence>
<feature type="repeat" description="WD" evidence="3">
    <location>
        <begin position="447"/>
        <end position="488"/>
    </location>
</feature>
<reference evidence="6 7" key="1">
    <citation type="submission" date="2024-06" db="EMBL/GenBank/DDBJ databases">
        <authorList>
            <person name="Pan Q."/>
            <person name="Wen M."/>
            <person name="Jouanno E."/>
            <person name="Zahm M."/>
            <person name="Klopp C."/>
            <person name="Cabau C."/>
            <person name="Louis A."/>
            <person name="Berthelot C."/>
            <person name="Parey E."/>
            <person name="Roest Crollius H."/>
            <person name="Montfort J."/>
            <person name="Robinson-Rechavi M."/>
            <person name="Bouchez O."/>
            <person name="Lampietro C."/>
            <person name="Lopez Roques C."/>
            <person name="Donnadieu C."/>
            <person name="Postlethwait J."/>
            <person name="Bobe J."/>
            <person name="Verreycken H."/>
            <person name="Guiguen Y."/>
        </authorList>
    </citation>
    <scope>NUCLEOTIDE SEQUENCE [LARGE SCALE GENOMIC DNA]</scope>
    <source>
        <strain evidence="6">Up_M1</strain>
        <tissue evidence="6">Testis</tissue>
    </source>
</reference>
<dbReference type="Gene3D" id="1.20.1280.50">
    <property type="match status" value="1"/>
</dbReference>
<dbReference type="SUPFAM" id="SSF81383">
    <property type="entry name" value="F-box domain"/>
    <property type="match status" value="1"/>
</dbReference>
<dbReference type="AlphaFoldDB" id="A0ABD0XG87"/>
<dbReference type="InterPro" id="IPR015943">
    <property type="entry name" value="WD40/YVTN_repeat-like_dom_sf"/>
</dbReference>
<evidence type="ECO:0000313" key="7">
    <source>
        <dbReference type="Proteomes" id="UP001557470"/>
    </source>
</evidence>
<feature type="region of interest" description="Disordered" evidence="4">
    <location>
        <begin position="889"/>
        <end position="919"/>
    </location>
</feature>
<dbReference type="CDD" id="cd22136">
    <property type="entry name" value="F-box_FBXW10"/>
    <property type="match status" value="1"/>
</dbReference>
<evidence type="ECO:0000256" key="4">
    <source>
        <dbReference type="SAM" id="MobiDB-lite"/>
    </source>
</evidence>
<dbReference type="InterPro" id="IPR036322">
    <property type="entry name" value="WD40_repeat_dom_sf"/>
</dbReference>
<comment type="caution">
    <text evidence="6">The sequence shown here is derived from an EMBL/GenBank/DDBJ whole genome shotgun (WGS) entry which is preliminary data.</text>
</comment>
<dbReference type="PROSITE" id="PS00678">
    <property type="entry name" value="WD_REPEATS_1"/>
    <property type="match status" value="1"/>
</dbReference>
<feature type="region of interest" description="Disordered" evidence="4">
    <location>
        <begin position="950"/>
        <end position="980"/>
    </location>
</feature>
<evidence type="ECO:0000313" key="6">
    <source>
        <dbReference type="EMBL" id="KAL0983783.1"/>
    </source>
</evidence>
<gene>
    <name evidence="6" type="ORF">UPYG_G00132750</name>
</gene>
<dbReference type="InterPro" id="IPR051075">
    <property type="entry name" value="SCF_subunit_WD-repeat"/>
</dbReference>
<protein>
    <recommendedName>
        <fullName evidence="5">F-box domain-containing protein</fullName>
    </recommendedName>
</protein>
<proteinExistence type="predicted"/>
<dbReference type="SUPFAM" id="SSF50978">
    <property type="entry name" value="WD40 repeat-like"/>
    <property type="match status" value="1"/>
</dbReference>
<dbReference type="InterPro" id="IPR036047">
    <property type="entry name" value="F-box-like_dom_sf"/>
</dbReference>
<dbReference type="EMBL" id="JAGEUA010000004">
    <property type="protein sequence ID" value="KAL0983783.1"/>
    <property type="molecule type" value="Genomic_DNA"/>
</dbReference>
<keyword evidence="7" id="KW-1185">Reference proteome</keyword>
<feature type="compositionally biased region" description="Pro residues" evidence="4">
    <location>
        <begin position="907"/>
        <end position="916"/>
    </location>
</feature>
<accession>A0ABD0XG87</accession>
<name>A0ABD0XG87_UMBPY</name>
<dbReference type="Pfam" id="PF00400">
    <property type="entry name" value="WD40"/>
    <property type="match status" value="3"/>
</dbReference>
<keyword evidence="1 3" id="KW-0853">WD repeat</keyword>
<dbReference type="Proteomes" id="UP001557470">
    <property type="component" value="Unassembled WGS sequence"/>
</dbReference>
<dbReference type="PANTHER" id="PTHR19872">
    <property type="entry name" value="UBIQUITIN LIGASE SPECIFICITY FACTOR/HREP PROTEIN"/>
    <property type="match status" value="1"/>
</dbReference>
<dbReference type="SMART" id="SM00320">
    <property type="entry name" value="WD40"/>
    <property type="match status" value="6"/>
</dbReference>
<sequence length="1112" mass="125442">MKSVRSKERCGFDKVDKIRCKKDNVHFNTCGSCQSCLFTSKLYDSTQWLPRAGDASKRRFLTGILVRCQSLEILQNIKEVLKVTLGKDFTYTRSLHKPSLPEDMVTWSSDRGLDTKVLRKDIMDTWNWFSRSSYWTKFNYLLGILSLCDTELLHVLRNLTDVLIVREKRAFLQFNESTCSINSLEVNRDLELLLQASPFYKTVSVHNETDIQTVDGGQELSRSCHLHVSPRVSPRTDKCSAMKEDGDTDSCCSDDPALMVVPRSSTSLSGVSRYRDFIRRLPVHLAKKILALLDKRSLRHCKEVSPHWRYLTGDTLEDLRVKKLVEKQTMLMQKNITTGVSSTYAKVREVLVPIREDEKHICNGEMFSKIIWERGFAAIYAGVRTRAVQMEERNVFCGVFNIMVLMDREDSSRVVHYGGGQLVAVGSKDRRVRLLDVETLQEVSPMIQGHAGSIRALLLCEERDLVISASYDLSIRCWNLKTGTCVMLFHGHLGTVNCLDLEGNWLVSGGKDCRVKVWNMQTGKCYEKLKFKHQNPILCVKIEQALVLSSCDKGLVKMWGLEAASLLKTIDAHQNSVKCLFFDQWHILSGGSDGEVKAWSTSPDIKKSLMTYRHPKEVLTLTLVFLRVITGCGDGKIRIFNFLTGDCLRVIKAGAQHTPTFSLHIHNNMMVVNTQSSVRLYRFTSVLWDYSLPSERECIDDGTGTLEGCRNRHPYSQVRAERMALVGSSNRKIYDPTGKAPENPLLSHHARSLSAPSMRQAHAAQLQSMRPATWSELQNHRRSRAYIDLQPEFITKPPSATSPGRPVSQHIRELQSRTSYTPSGNTISSDIGTYVTSSEKAVMERVKKRGPHHSVTSERILLKVNPTHPPTANDQARANMELNARVRDAWGSPPALSPHDQKSDPEPQAPSPPPAPSQQVLRHSMTTTYTHLLTHPLDLKLKSSLHSREVRSSVPSSAGVRPYTGRTAFAQSPPCPERAQTSCGKLRSAVRKVGAFTTSAQENVQAQRCMFLKTSGKGPGRRMDFMMENKTTGQYNPLDPFREHGAFVLLTDSQLEDYVRAQNPHGGEGSSRTREEEEEQRTMKMKVKGVSATNYTKLHQVYAPELGHDVYR</sequence>
<dbReference type="InterPro" id="IPR019775">
    <property type="entry name" value="WD40_repeat_CS"/>
</dbReference>
<dbReference type="Gene3D" id="2.130.10.10">
    <property type="entry name" value="YVTN repeat-like/Quinoprotein amine dehydrogenase"/>
    <property type="match status" value="1"/>
</dbReference>
<feature type="repeat" description="WD" evidence="3">
    <location>
        <begin position="570"/>
        <end position="600"/>
    </location>
</feature>
<dbReference type="PROSITE" id="PS50294">
    <property type="entry name" value="WD_REPEATS_REGION"/>
    <property type="match status" value="2"/>
</dbReference>
<dbReference type="CDD" id="cd00200">
    <property type="entry name" value="WD40"/>
    <property type="match status" value="1"/>
</dbReference>
<evidence type="ECO:0000256" key="1">
    <source>
        <dbReference type="ARBA" id="ARBA00022574"/>
    </source>
</evidence>
<evidence type="ECO:0000259" key="5">
    <source>
        <dbReference type="PROSITE" id="PS50181"/>
    </source>
</evidence>
<feature type="region of interest" description="Disordered" evidence="4">
    <location>
        <begin position="1061"/>
        <end position="1081"/>
    </location>
</feature>
<dbReference type="PROSITE" id="PS50082">
    <property type="entry name" value="WD_REPEATS_2"/>
    <property type="match status" value="3"/>
</dbReference>
<dbReference type="InterPro" id="IPR001810">
    <property type="entry name" value="F-box_dom"/>
</dbReference>
<dbReference type="InterPro" id="IPR001680">
    <property type="entry name" value="WD40_rpt"/>
</dbReference>
<feature type="repeat" description="WD" evidence="3">
    <location>
        <begin position="489"/>
        <end position="528"/>
    </location>
</feature>
<organism evidence="6 7">
    <name type="scientific">Umbra pygmaea</name>
    <name type="common">Eastern mudminnow</name>
    <dbReference type="NCBI Taxonomy" id="75934"/>
    <lineage>
        <taxon>Eukaryota</taxon>
        <taxon>Metazoa</taxon>
        <taxon>Chordata</taxon>
        <taxon>Craniata</taxon>
        <taxon>Vertebrata</taxon>
        <taxon>Euteleostomi</taxon>
        <taxon>Actinopterygii</taxon>
        <taxon>Neopterygii</taxon>
        <taxon>Teleostei</taxon>
        <taxon>Protacanthopterygii</taxon>
        <taxon>Esociformes</taxon>
        <taxon>Umbridae</taxon>
        <taxon>Umbra</taxon>
    </lineage>
</organism>
<dbReference type="PROSITE" id="PS50181">
    <property type="entry name" value="FBOX"/>
    <property type="match status" value="1"/>
</dbReference>
<feature type="domain" description="F-box" evidence="5">
    <location>
        <begin position="275"/>
        <end position="324"/>
    </location>
</feature>
<evidence type="ECO:0000256" key="3">
    <source>
        <dbReference type="PROSITE-ProRule" id="PRU00221"/>
    </source>
</evidence>